<dbReference type="InParanoid" id="A0A316V7A9"/>
<comment type="subcellular location">
    <subcellularLocation>
        <location evidence="4">Endoplasmic reticulum membrane</location>
        <topology evidence="4">Peripheral membrane protein</topology>
        <orientation evidence="4">Cytoplasmic side</orientation>
    </subcellularLocation>
</comment>
<evidence type="ECO:0000259" key="5">
    <source>
        <dbReference type="Pfam" id="PF22890"/>
    </source>
</evidence>
<feature type="repeat" description="TPR" evidence="3">
    <location>
        <begin position="163"/>
        <end position="196"/>
    </location>
</feature>
<dbReference type="STRING" id="1280837.A0A316V7A9"/>
<evidence type="ECO:0000256" key="4">
    <source>
        <dbReference type="RuleBase" id="RU367091"/>
    </source>
</evidence>
<gene>
    <name evidence="6" type="ORF">FA14DRAFT_168200</name>
</gene>
<accession>A0A316V7A9</accession>
<dbReference type="PROSITE" id="PS50005">
    <property type="entry name" value="TPR"/>
    <property type="match status" value="1"/>
</dbReference>
<dbReference type="InterPro" id="IPR039856">
    <property type="entry name" value="EMC2-like"/>
</dbReference>
<dbReference type="AlphaFoldDB" id="A0A316V7A9"/>
<name>A0A316V7A9_9BASI</name>
<dbReference type="RefSeq" id="XP_025353801.1">
    <property type="nucleotide sequence ID" value="XM_025500131.1"/>
</dbReference>
<protein>
    <recommendedName>
        <fullName evidence="4">ER membrane protein complex subunit 2</fullName>
    </recommendedName>
</protein>
<evidence type="ECO:0000313" key="6">
    <source>
        <dbReference type="EMBL" id="PWN33499.1"/>
    </source>
</evidence>
<dbReference type="OrthoDB" id="124397at2759"/>
<dbReference type="InterPro" id="IPR011990">
    <property type="entry name" value="TPR-like_helical_dom_sf"/>
</dbReference>
<dbReference type="Proteomes" id="UP000245771">
    <property type="component" value="Unassembled WGS sequence"/>
</dbReference>
<keyword evidence="1" id="KW-0677">Repeat</keyword>
<evidence type="ECO:0000256" key="2">
    <source>
        <dbReference type="ARBA" id="ARBA00022803"/>
    </source>
</evidence>
<keyword evidence="7" id="KW-1185">Reference proteome</keyword>
<proteinExistence type="inferred from homology"/>
<organism evidence="6 7">
    <name type="scientific">Meira miltonrushii</name>
    <dbReference type="NCBI Taxonomy" id="1280837"/>
    <lineage>
        <taxon>Eukaryota</taxon>
        <taxon>Fungi</taxon>
        <taxon>Dikarya</taxon>
        <taxon>Basidiomycota</taxon>
        <taxon>Ustilaginomycotina</taxon>
        <taxon>Exobasidiomycetes</taxon>
        <taxon>Exobasidiales</taxon>
        <taxon>Brachybasidiaceae</taxon>
        <taxon>Meira</taxon>
    </lineage>
</organism>
<comment type="similarity">
    <text evidence="4">Belongs to the EMC2 family.</text>
</comment>
<evidence type="ECO:0000256" key="3">
    <source>
        <dbReference type="PROSITE-ProRule" id="PRU00339"/>
    </source>
</evidence>
<comment type="function">
    <text evidence="4">Part of the endoplasmic reticulum membrane protein complex (EMC) that enables the energy-independent insertion into endoplasmic reticulum membranes of newly synthesized membrane proteins.</text>
</comment>
<feature type="domain" description="EMC2 TPR-like" evidence="5">
    <location>
        <begin position="92"/>
        <end position="210"/>
    </location>
</feature>
<reference evidence="6 7" key="1">
    <citation type="journal article" date="2018" name="Mol. Biol. Evol.">
        <title>Broad Genomic Sampling Reveals a Smut Pathogenic Ancestry of the Fungal Clade Ustilaginomycotina.</title>
        <authorList>
            <person name="Kijpornyongpan T."/>
            <person name="Mondo S.J."/>
            <person name="Barry K."/>
            <person name="Sandor L."/>
            <person name="Lee J."/>
            <person name="Lipzen A."/>
            <person name="Pangilinan J."/>
            <person name="LaButti K."/>
            <person name="Hainaut M."/>
            <person name="Henrissat B."/>
            <person name="Grigoriev I.V."/>
            <person name="Spatafora J.W."/>
            <person name="Aime M.C."/>
        </authorList>
    </citation>
    <scope>NUCLEOTIDE SEQUENCE [LARGE SCALE GENOMIC DNA]</scope>
    <source>
        <strain evidence="6 7">MCA 3882</strain>
    </source>
</reference>
<dbReference type="InterPro" id="IPR055217">
    <property type="entry name" value="TPR_EMC2"/>
</dbReference>
<evidence type="ECO:0000313" key="7">
    <source>
        <dbReference type="Proteomes" id="UP000245771"/>
    </source>
</evidence>
<dbReference type="SMART" id="SM00028">
    <property type="entry name" value="TPR"/>
    <property type="match status" value="2"/>
</dbReference>
<keyword evidence="2 3" id="KW-0802">TPR repeat</keyword>
<keyword evidence="4" id="KW-0256">Endoplasmic reticulum</keyword>
<dbReference type="PANTHER" id="PTHR12760">
    <property type="entry name" value="TETRATRICOPEPTIDE REPEAT PROTEIN"/>
    <property type="match status" value="1"/>
</dbReference>
<dbReference type="Gene3D" id="1.25.40.10">
    <property type="entry name" value="Tetratricopeptide repeat domain"/>
    <property type="match status" value="1"/>
</dbReference>
<comment type="subunit">
    <text evidence="4">Component of the ER membrane protein complex (EMC).</text>
</comment>
<dbReference type="FunCoup" id="A0A316V7A9">
    <property type="interactions" value="206"/>
</dbReference>
<evidence type="ECO:0000256" key="1">
    <source>
        <dbReference type="ARBA" id="ARBA00022737"/>
    </source>
</evidence>
<dbReference type="SUPFAM" id="SSF48452">
    <property type="entry name" value="TPR-like"/>
    <property type="match status" value="1"/>
</dbReference>
<dbReference type="InterPro" id="IPR019734">
    <property type="entry name" value="TPR_rpt"/>
</dbReference>
<dbReference type="GeneID" id="37021912"/>
<dbReference type="Pfam" id="PF22890">
    <property type="entry name" value="TPR_EMC2"/>
    <property type="match status" value="1"/>
</dbReference>
<dbReference type="EMBL" id="KZ819604">
    <property type="protein sequence ID" value="PWN33499.1"/>
    <property type="molecule type" value="Genomic_DNA"/>
</dbReference>
<keyword evidence="4" id="KW-0472">Membrane</keyword>
<dbReference type="GO" id="GO:0072546">
    <property type="term" value="C:EMC complex"/>
    <property type="evidence" value="ECO:0007669"/>
    <property type="project" value="UniProtKB-UniRule"/>
</dbReference>
<sequence>MATPSSSKKVSIDDAIDWLAVQRKYSDRQSAKVVEYGELVIENSNIAKKLGDEQWSFLEQVALASLDVGNLDLAGLCIARLDTRFPDSARAAALQGMLLEARGEYEKAFALYDALLSKDESNQIIVKRLVSVLKCMEQKDGISGPAAAIQSLNKYLDTYYNDAEAWQELASLYLSQNLYSQAAFALEELILLAPSNTFFVLQYAEVLATMDDLPMAYKQYLRVLEMCGTEALEVDQQHPNRQGPWARALWGLKSVTTKLIARQRQTISSTPKGGASKGGSNIRSTTAIGDEKVEKVEAVDAMVTDLLLNKAYAGSNLGLKATRDAARKVLSA</sequence>